<feature type="region of interest" description="Disordered" evidence="1">
    <location>
        <begin position="410"/>
        <end position="437"/>
    </location>
</feature>
<dbReference type="InterPro" id="IPR011990">
    <property type="entry name" value="TPR-like_helical_dom_sf"/>
</dbReference>
<dbReference type="PROSITE" id="PS51257">
    <property type="entry name" value="PROKAR_LIPOPROTEIN"/>
    <property type="match status" value="1"/>
</dbReference>
<dbReference type="Proteomes" id="UP001207337">
    <property type="component" value="Unassembled WGS sequence"/>
</dbReference>
<dbReference type="SUPFAM" id="SSF48452">
    <property type="entry name" value="TPR-like"/>
    <property type="match status" value="2"/>
</dbReference>
<dbReference type="InterPro" id="IPR037682">
    <property type="entry name" value="TonB_C"/>
</dbReference>
<keyword evidence="2" id="KW-0732">Signal</keyword>
<evidence type="ECO:0000256" key="1">
    <source>
        <dbReference type="SAM" id="MobiDB-lite"/>
    </source>
</evidence>
<dbReference type="RefSeq" id="WP_265788857.1">
    <property type="nucleotide sequence ID" value="NZ_BAABRS010000001.1"/>
</dbReference>
<reference evidence="4 5" key="1">
    <citation type="submission" date="2021-11" db="EMBL/GenBank/DDBJ databases">
        <title>Aliifidinibius sp. nov., a new bacterium isolated from saline soil.</title>
        <authorList>
            <person name="Galisteo C."/>
            <person name="De La Haba R."/>
            <person name="Sanchez-Porro C."/>
            <person name="Ventosa A."/>
        </authorList>
    </citation>
    <scope>NUCLEOTIDE SEQUENCE [LARGE SCALE GENOMIC DNA]</scope>
    <source>
        <strain evidence="4 5">KACC 190600</strain>
    </source>
</reference>
<dbReference type="EMBL" id="JAJNDC010000001">
    <property type="protein sequence ID" value="MCW9712708.1"/>
    <property type="molecule type" value="Genomic_DNA"/>
</dbReference>
<evidence type="ECO:0000259" key="3">
    <source>
        <dbReference type="PROSITE" id="PS52015"/>
    </source>
</evidence>
<keyword evidence="5" id="KW-1185">Reference proteome</keyword>
<feature type="chain" id="PRO_5045803592" description="TonB C-terminal domain-containing protein" evidence="2">
    <location>
        <begin position="24"/>
        <end position="840"/>
    </location>
</feature>
<proteinExistence type="predicted"/>
<gene>
    <name evidence="4" type="ORF">LQ318_07310</name>
</gene>
<feature type="signal peptide" evidence="2">
    <location>
        <begin position="1"/>
        <end position="23"/>
    </location>
</feature>
<feature type="domain" description="TonB C-terminal" evidence="3">
    <location>
        <begin position="750"/>
        <end position="840"/>
    </location>
</feature>
<comment type="caution">
    <text evidence="4">The sequence shown here is derived from an EMBL/GenBank/DDBJ whole genome shotgun (WGS) entry which is preliminary data.</text>
</comment>
<organism evidence="4 5">
    <name type="scientific">Fodinibius salicampi</name>
    <dbReference type="NCBI Taxonomy" id="1920655"/>
    <lineage>
        <taxon>Bacteria</taxon>
        <taxon>Pseudomonadati</taxon>
        <taxon>Balneolota</taxon>
        <taxon>Balneolia</taxon>
        <taxon>Balneolales</taxon>
        <taxon>Balneolaceae</taxon>
        <taxon>Fodinibius</taxon>
    </lineage>
</organism>
<protein>
    <recommendedName>
        <fullName evidence="3">TonB C-terminal domain-containing protein</fullName>
    </recommendedName>
</protein>
<name>A0ABT3PY00_9BACT</name>
<evidence type="ECO:0000313" key="5">
    <source>
        <dbReference type="Proteomes" id="UP001207337"/>
    </source>
</evidence>
<sequence length="840" mass="96890">MNRIPLLLLCILFLAGGCGSALKSGWTNFTAYYNTYYNAKEYYRDGLQAVEDEPVNIAPDKPVRVHSAPTGAGAESFKQALQKSVQVLQEHRNSAWADDALMLMGQSLYYLQEFAASLQRFEEVGDISRDTTLIAKSAVWKGRAMLDMQDYQGGVEYIQSVLENYPSVWSPEIKGELQLLAAEHAVMLDEWDLASEMLAEALSNIGDRAMLGKTFFLYGQILERRDRLGEANYAYSQVASQFAGFEYTYWAERKRAETHRKQGSTETALMIYRQLLNDDKYLERRHELRFEIARTMEEQGRVQEAERQYQQLLHGNDQSGERTHQAQVYYRLGQLYSDYFDNYELAAAYYDSSASRGWIPGDSEESADLQMQYVNLKQSIAHTDSLLQLGKLPPEKLDSLLEEIRTQKRRELQEQEESGTNEQMRNEPDAPDEMEQTNQSSIYGFLNYRSTEMVARGKREFQMIWGSRPLVDNWRREEAIRTTGVQEELVNSEEDQSVSPMEELDIDFNPEAIPRTEEQRQRLQQEQTEHYYRLGNLLFLELSRADSAKRYYRKVIDRGETSLRPRAMYALTEIYAEGETHHPDSLEYWTDRLVAEYPDTEYAELLLTDGASTDNKREEAQNDSLRKVFYELSSVSIPFKGARMRGLAKDHASEEQAPHIHYQALEEYIQQAKALDILADTLINFPNQVLQEAPVFQSVYWDSVRILLEEHEELFENSTYQSKVSTLKEELGPSQQHEKLATCSERGISLEVKPSMEAFLDSVEFPEQTEEQSLFGSVAYFFVVNEEGEIEEYELASMSALPDVEAALEEAFEKHLSFQPPELNGEIAQIRCRVEFPLER</sequence>
<evidence type="ECO:0000313" key="4">
    <source>
        <dbReference type="EMBL" id="MCW9712708.1"/>
    </source>
</evidence>
<evidence type="ECO:0000256" key="2">
    <source>
        <dbReference type="SAM" id="SignalP"/>
    </source>
</evidence>
<dbReference type="Gene3D" id="1.25.40.10">
    <property type="entry name" value="Tetratricopeptide repeat domain"/>
    <property type="match status" value="3"/>
</dbReference>
<dbReference type="PROSITE" id="PS52015">
    <property type="entry name" value="TONB_CTD"/>
    <property type="match status" value="1"/>
</dbReference>
<accession>A0ABT3PY00</accession>